<keyword evidence="3" id="KW-1185">Reference proteome</keyword>
<dbReference type="AlphaFoldDB" id="A0A8D2K255"/>
<evidence type="ECO:0000256" key="1">
    <source>
        <dbReference type="SAM" id="SignalP"/>
    </source>
</evidence>
<proteinExistence type="predicted"/>
<organism evidence="2 3">
    <name type="scientific">Theropithecus gelada</name>
    <name type="common">Gelada baboon</name>
    <dbReference type="NCBI Taxonomy" id="9565"/>
    <lineage>
        <taxon>Eukaryota</taxon>
        <taxon>Metazoa</taxon>
        <taxon>Chordata</taxon>
        <taxon>Craniata</taxon>
        <taxon>Vertebrata</taxon>
        <taxon>Euteleostomi</taxon>
        <taxon>Mammalia</taxon>
        <taxon>Eutheria</taxon>
        <taxon>Euarchontoglires</taxon>
        <taxon>Primates</taxon>
        <taxon>Haplorrhini</taxon>
        <taxon>Catarrhini</taxon>
        <taxon>Cercopithecidae</taxon>
        <taxon>Cercopithecinae</taxon>
        <taxon>Theropithecus</taxon>
    </lineage>
</organism>
<name>A0A8D2K255_THEGE</name>
<accession>A0A8D2K255</accession>
<dbReference type="Gene3D" id="3.60.20.10">
    <property type="entry name" value="Glutamine Phosphoribosylpyrophosphate, subunit 1, domain 1"/>
    <property type="match status" value="1"/>
</dbReference>
<dbReference type="Proteomes" id="UP000694411">
    <property type="component" value="Chromosome X"/>
</dbReference>
<protein>
    <submittedName>
        <fullName evidence="2">Uncharacterized protein</fullName>
    </submittedName>
</protein>
<dbReference type="SUPFAM" id="SSF56235">
    <property type="entry name" value="N-terminal nucleophile aminohydrolases (Ntn hydrolases)"/>
    <property type="match status" value="1"/>
</dbReference>
<feature type="signal peptide" evidence="1">
    <location>
        <begin position="1"/>
        <end position="16"/>
    </location>
</feature>
<reference evidence="2" key="1">
    <citation type="submission" date="2018-05" db="EMBL/GenBank/DDBJ databases">
        <title>Whole genome of Theropithecus gelada.</title>
        <authorList>
            <person name="Chiou K.L."/>
            <person name="Snyder-Mackler N."/>
        </authorList>
    </citation>
    <scope>NUCLEOTIDE SEQUENCE [LARGE SCALE GENOMIC DNA]</scope>
</reference>
<reference evidence="2" key="2">
    <citation type="submission" date="2025-08" db="UniProtKB">
        <authorList>
            <consortium name="Ensembl"/>
        </authorList>
    </citation>
    <scope>IDENTIFICATION</scope>
</reference>
<dbReference type="InterPro" id="IPR029055">
    <property type="entry name" value="Ntn_hydrolases_N"/>
</dbReference>
<feature type="chain" id="PRO_5034023633" evidence="1">
    <location>
        <begin position="17"/>
        <end position="110"/>
    </location>
</feature>
<evidence type="ECO:0000313" key="2">
    <source>
        <dbReference type="Ensembl" id="ENSTGEP00000018691.1"/>
    </source>
</evidence>
<evidence type="ECO:0000313" key="3">
    <source>
        <dbReference type="Proteomes" id="UP000694411"/>
    </source>
</evidence>
<keyword evidence="1" id="KW-0732">Signal</keyword>
<reference evidence="2" key="3">
    <citation type="submission" date="2025-09" db="UniProtKB">
        <authorList>
            <consortium name="Ensembl"/>
        </authorList>
    </citation>
    <scope>IDENTIFICATION</scope>
</reference>
<dbReference type="Ensembl" id="ENSTGET00000022258.1">
    <property type="protein sequence ID" value="ENSTGEP00000018691.1"/>
    <property type="gene ID" value="ENSTGEG00000015060.1"/>
</dbReference>
<sequence length="110" mass="11844">MLKVVVLPACPVAALVLPTTLKFFLPQGQHYQVEYAHAFKAVNQGGLTSVTARGKDCCNYHTEEIPDKLSDSSTTEFCSCCPGWSATAQSWLTATSASRVQASLLPQPPE</sequence>